<organism evidence="10 11">
    <name type="scientific">Aplosporella prunicola CBS 121167</name>
    <dbReference type="NCBI Taxonomy" id="1176127"/>
    <lineage>
        <taxon>Eukaryota</taxon>
        <taxon>Fungi</taxon>
        <taxon>Dikarya</taxon>
        <taxon>Ascomycota</taxon>
        <taxon>Pezizomycotina</taxon>
        <taxon>Dothideomycetes</taxon>
        <taxon>Dothideomycetes incertae sedis</taxon>
        <taxon>Botryosphaeriales</taxon>
        <taxon>Aplosporellaceae</taxon>
        <taxon>Aplosporella</taxon>
    </lineage>
</organism>
<keyword evidence="11" id="KW-1185">Reference proteome</keyword>
<evidence type="ECO:0000313" key="10">
    <source>
        <dbReference type="EMBL" id="KAF2137160.1"/>
    </source>
</evidence>
<protein>
    <recommendedName>
        <fullName evidence="8">L-2-hydroxyglutarate dehydrogenase, mitochondrial</fullName>
        <ecNumber evidence="7">1.1.99.2</ecNumber>
    </recommendedName>
</protein>
<evidence type="ECO:0000256" key="2">
    <source>
        <dbReference type="ARBA" id="ARBA00022630"/>
    </source>
</evidence>
<dbReference type="RefSeq" id="XP_033392878.1">
    <property type="nucleotide sequence ID" value="XM_033538461.1"/>
</dbReference>
<keyword evidence="3" id="KW-0274">FAD</keyword>
<comment type="catalytic activity">
    <reaction evidence="5">
        <text>(S)-2-hydroxyglutarate + A = 2-oxoglutarate + AH2</text>
        <dbReference type="Rhea" id="RHEA:21252"/>
        <dbReference type="ChEBI" id="CHEBI:13193"/>
        <dbReference type="ChEBI" id="CHEBI:16782"/>
        <dbReference type="ChEBI" id="CHEBI:16810"/>
        <dbReference type="ChEBI" id="CHEBI:17499"/>
        <dbReference type="EC" id="1.1.99.2"/>
    </reaction>
</comment>
<dbReference type="PANTHER" id="PTHR43104">
    <property type="entry name" value="L-2-HYDROXYGLUTARATE DEHYDROGENASE, MITOCHONDRIAL"/>
    <property type="match status" value="1"/>
</dbReference>
<comment type="similarity">
    <text evidence="6">Belongs to the L2HGDH family.</text>
</comment>
<evidence type="ECO:0000259" key="9">
    <source>
        <dbReference type="Pfam" id="PF01266"/>
    </source>
</evidence>
<dbReference type="GO" id="GO:0047545">
    <property type="term" value="F:(S)-2-hydroxyglutarate dehydrogenase activity"/>
    <property type="evidence" value="ECO:0007669"/>
    <property type="project" value="UniProtKB-EC"/>
</dbReference>
<dbReference type="Pfam" id="PF01266">
    <property type="entry name" value="DAO"/>
    <property type="match status" value="1"/>
</dbReference>
<dbReference type="AlphaFoldDB" id="A0A6A6AZE9"/>
<keyword evidence="2" id="KW-0285">Flavoprotein</keyword>
<dbReference type="PANTHER" id="PTHR43104:SF4">
    <property type="entry name" value="L-2-HYDROXYGLUTARATE DEHYDROGENASE, MITOCHONDRIAL"/>
    <property type="match status" value="1"/>
</dbReference>
<evidence type="ECO:0000256" key="7">
    <source>
        <dbReference type="ARBA" id="ARBA00038878"/>
    </source>
</evidence>
<evidence type="ECO:0000313" key="11">
    <source>
        <dbReference type="Proteomes" id="UP000799438"/>
    </source>
</evidence>
<evidence type="ECO:0000256" key="8">
    <source>
        <dbReference type="ARBA" id="ARBA00041137"/>
    </source>
</evidence>
<dbReference type="Gene3D" id="3.30.9.10">
    <property type="entry name" value="D-Amino Acid Oxidase, subunit A, domain 2"/>
    <property type="match status" value="1"/>
</dbReference>
<dbReference type="SUPFAM" id="SSF51905">
    <property type="entry name" value="FAD/NAD(P)-binding domain"/>
    <property type="match status" value="1"/>
</dbReference>
<dbReference type="Proteomes" id="UP000799438">
    <property type="component" value="Unassembled WGS sequence"/>
</dbReference>
<dbReference type="EMBL" id="ML995506">
    <property type="protein sequence ID" value="KAF2137160.1"/>
    <property type="molecule type" value="Genomic_DNA"/>
</dbReference>
<feature type="domain" description="FAD dependent oxidoreductase" evidence="9">
    <location>
        <begin position="45"/>
        <end position="415"/>
    </location>
</feature>
<dbReference type="GeneID" id="54295957"/>
<dbReference type="OrthoDB" id="498204at2759"/>
<name>A0A6A6AZE9_9PEZI</name>
<accession>A0A6A6AZE9</accession>
<sequence>MLALHRAAAATARTPLPGLPASLFRAQLQASALTIKRGAADFTHAVVGGGAVGLAVARKLQQREGAATVLVERHGSVGTETSSRNSEVIHAGLYYGPDTLKTKLCVKGKKMMYDICQKYAIPHRNCGKWVVAQDDAQMDELHKVNEFAKKIGVPTNFLPLEEARRLEPDVRARKGILNSPTTGIVDSHSYMKFLEGDFEEAGGICAFHSPVTRVNPINGGAGGWEIYTKAPDTGEETCITAETLINSAGLAAITLSNSILPAERHRKPFYCKGSYFSYSASGPRPSVLVYPAPRAGHGGLGTHLTLDLGGRIRFGPDVEWVDAPDDLRANGARLPEALDEIEQFLPSIERDAVGLDYAGVRPKLGRAGATFSGGQGGFQDFYIRKEEGFEGFVNLLGIESPGLTSSLAIADEVDELLYG</sequence>
<reference evidence="10" key="1">
    <citation type="journal article" date="2020" name="Stud. Mycol.">
        <title>101 Dothideomycetes genomes: a test case for predicting lifestyles and emergence of pathogens.</title>
        <authorList>
            <person name="Haridas S."/>
            <person name="Albert R."/>
            <person name="Binder M."/>
            <person name="Bloem J."/>
            <person name="Labutti K."/>
            <person name="Salamov A."/>
            <person name="Andreopoulos B."/>
            <person name="Baker S."/>
            <person name="Barry K."/>
            <person name="Bills G."/>
            <person name="Bluhm B."/>
            <person name="Cannon C."/>
            <person name="Castanera R."/>
            <person name="Culley D."/>
            <person name="Daum C."/>
            <person name="Ezra D."/>
            <person name="Gonzalez J."/>
            <person name="Henrissat B."/>
            <person name="Kuo A."/>
            <person name="Liang C."/>
            <person name="Lipzen A."/>
            <person name="Lutzoni F."/>
            <person name="Magnuson J."/>
            <person name="Mondo S."/>
            <person name="Nolan M."/>
            <person name="Ohm R."/>
            <person name="Pangilinan J."/>
            <person name="Park H.-J."/>
            <person name="Ramirez L."/>
            <person name="Alfaro M."/>
            <person name="Sun H."/>
            <person name="Tritt A."/>
            <person name="Yoshinaga Y."/>
            <person name="Zwiers L.-H."/>
            <person name="Turgeon B."/>
            <person name="Goodwin S."/>
            <person name="Spatafora J."/>
            <person name="Crous P."/>
            <person name="Grigoriev I."/>
        </authorList>
    </citation>
    <scope>NUCLEOTIDE SEQUENCE</scope>
    <source>
        <strain evidence="10">CBS 121167</strain>
    </source>
</reference>
<proteinExistence type="inferred from homology"/>
<dbReference type="InterPro" id="IPR036188">
    <property type="entry name" value="FAD/NAD-bd_sf"/>
</dbReference>
<gene>
    <name evidence="10" type="ORF">K452DRAFT_258105</name>
</gene>
<dbReference type="Gene3D" id="3.50.50.60">
    <property type="entry name" value="FAD/NAD(P)-binding domain"/>
    <property type="match status" value="1"/>
</dbReference>
<evidence type="ECO:0000256" key="1">
    <source>
        <dbReference type="ARBA" id="ARBA00001974"/>
    </source>
</evidence>
<keyword evidence="4" id="KW-0560">Oxidoreductase</keyword>
<evidence type="ECO:0000256" key="6">
    <source>
        <dbReference type="ARBA" id="ARBA00037941"/>
    </source>
</evidence>
<comment type="cofactor">
    <cofactor evidence="1">
        <name>FAD</name>
        <dbReference type="ChEBI" id="CHEBI:57692"/>
    </cofactor>
</comment>
<evidence type="ECO:0000256" key="5">
    <source>
        <dbReference type="ARBA" id="ARBA00036066"/>
    </source>
</evidence>
<evidence type="ECO:0000256" key="4">
    <source>
        <dbReference type="ARBA" id="ARBA00023002"/>
    </source>
</evidence>
<evidence type="ECO:0000256" key="3">
    <source>
        <dbReference type="ARBA" id="ARBA00022827"/>
    </source>
</evidence>
<dbReference type="InterPro" id="IPR006076">
    <property type="entry name" value="FAD-dep_OxRdtase"/>
</dbReference>
<dbReference type="EC" id="1.1.99.2" evidence="7"/>